<evidence type="ECO:0000313" key="4">
    <source>
        <dbReference type="Proteomes" id="UP001583177"/>
    </source>
</evidence>
<dbReference type="InterPro" id="IPR016477">
    <property type="entry name" value="Fructo-/Ketosamine-3-kinase"/>
</dbReference>
<name>A0ABR3XXL8_9PEZI</name>
<sequence>MAAAVHLREANADTHQEWKSTLVVAPTEPLEPPRTRGTFKLAEEIRNRLPVPGTQVKAALRYGMSLWGETCKIEALLPSGERRNYLLKVLPDDIGEMMTKGEFESLKAMHAVSPGFVPEPHSQGSYIQDGHKHWFLLVEFRLVGEQPPDPERFVEKFVEMHKKSVSPTGKFGFHATTFHGKVAQMTDQWGESWSAVFQRHLGHMVTQDEEVNGYWPEFKILCDITLGYVLPRLLEALQSDGRSIKPCLVHGDLWDENTATDMRNGEPFAFDPGSMYAHNEYETGNWRAVRHRLSSARYVGRYQSLFKRSEPSEYYTNVPLAISAMYLTDKHVEEEWGSRNVLYSLRYNLGAAILFPGCAQRKE</sequence>
<dbReference type="PANTHER" id="PTHR12149:SF8">
    <property type="entry name" value="PROTEIN-RIBULOSAMINE 3-KINASE"/>
    <property type="match status" value="1"/>
</dbReference>
<evidence type="ECO:0000313" key="3">
    <source>
        <dbReference type="EMBL" id="KAL1880763.1"/>
    </source>
</evidence>
<proteinExistence type="predicted"/>
<gene>
    <name evidence="3" type="ORF">Daus18300_001377</name>
</gene>
<dbReference type="PANTHER" id="PTHR12149">
    <property type="entry name" value="FRUCTOSAMINE 3 KINASE-RELATED PROTEIN"/>
    <property type="match status" value="1"/>
</dbReference>
<comment type="catalytic activity">
    <reaction evidence="2">
        <text>N(6)-D-ribulosyl-L-lysyl-[protein] + ATP = N(6)-(3-O-phospho-D-ribulosyl)-L-lysyl-[protein] + ADP + H(+)</text>
        <dbReference type="Rhea" id="RHEA:48432"/>
        <dbReference type="Rhea" id="RHEA-COMP:12103"/>
        <dbReference type="Rhea" id="RHEA-COMP:12104"/>
        <dbReference type="ChEBI" id="CHEBI:15378"/>
        <dbReference type="ChEBI" id="CHEBI:30616"/>
        <dbReference type="ChEBI" id="CHEBI:90418"/>
        <dbReference type="ChEBI" id="CHEBI:90420"/>
        <dbReference type="ChEBI" id="CHEBI:456216"/>
        <dbReference type="EC" id="2.7.1.172"/>
    </reaction>
    <physiologicalReaction direction="left-to-right" evidence="2">
        <dbReference type="Rhea" id="RHEA:48433"/>
    </physiologicalReaction>
</comment>
<dbReference type="SUPFAM" id="SSF56112">
    <property type="entry name" value="Protein kinase-like (PK-like)"/>
    <property type="match status" value="1"/>
</dbReference>
<organism evidence="3 4">
    <name type="scientific">Diaporthe australafricana</name>
    <dbReference type="NCBI Taxonomy" id="127596"/>
    <lineage>
        <taxon>Eukaryota</taxon>
        <taxon>Fungi</taxon>
        <taxon>Dikarya</taxon>
        <taxon>Ascomycota</taxon>
        <taxon>Pezizomycotina</taxon>
        <taxon>Sordariomycetes</taxon>
        <taxon>Sordariomycetidae</taxon>
        <taxon>Diaporthales</taxon>
        <taxon>Diaporthaceae</taxon>
        <taxon>Diaporthe</taxon>
    </lineage>
</organism>
<dbReference type="Proteomes" id="UP001583177">
    <property type="component" value="Unassembled WGS sequence"/>
</dbReference>
<dbReference type="InterPro" id="IPR011009">
    <property type="entry name" value="Kinase-like_dom_sf"/>
</dbReference>
<dbReference type="EMBL" id="JAWRVE010000007">
    <property type="protein sequence ID" value="KAL1880763.1"/>
    <property type="molecule type" value="Genomic_DNA"/>
</dbReference>
<reference evidence="3 4" key="1">
    <citation type="journal article" date="2024" name="IMA Fungus">
        <title>IMA Genome - F19 : A genome assembly and annotation guide to empower mycologists, including annotated draft genome sequences of Ceratocystis pirilliformis, Diaporthe australafricana, Fusarium ophioides, Paecilomyces lecythidis, and Sporothrix stenoceras.</title>
        <authorList>
            <person name="Aylward J."/>
            <person name="Wilson A.M."/>
            <person name="Visagie C.M."/>
            <person name="Spraker J."/>
            <person name="Barnes I."/>
            <person name="Buitendag C."/>
            <person name="Ceriani C."/>
            <person name="Del Mar Angel L."/>
            <person name="du Plessis D."/>
            <person name="Fuchs T."/>
            <person name="Gasser K."/>
            <person name="Kramer D."/>
            <person name="Li W."/>
            <person name="Munsamy K."/>
            <person name="Piso A."/>
            <person name="Price J.L."/>
            <person name="Sonnekus B."/>
            <person name="Thomas C."/>
            <person name="van der Nest A."/>
            <person name="van Dijk A."/>
            <person name="van Heerden A."/>
            <person name="van Vuuren N."/>
            <person name="Yilmaz N."/>
            <person name="Duong T.A."/>
            <person name="van der Merwe N.A."/>
            <person name="Wingfield M.J."/>
            <person name="Wingfield B.D."/>
        </authorList>
    </citation>
    <scope>NUCLEOTIDE SEQUENCE [LARGE SCALE GENOMIC DNA]</scope>
    <source>
        <strain evidence="3 4">CMW 18300</strain>
    </source>
</reference>
<accession>A0ABR3XXL8</accession>
<evidence type="ECO:0000256" key="1">
    <source>
        <dbReference type="ARBA" id="ARBA00011961"/>
    </source>
</evidence>
<evidence type="ECO:0000256" key="2">
    <source>
        <dbReference type="ARBA" id="ARBA00048655"/>
    </source>
</evidence>
<protein>
    <recommendedName>
        <fullName evidence="1">protein-ribulosamine 3-kinase</fullName>
        <ecNumber evidence="1">2.7.1.172</ecNumber>
    </recommendedName>
</protein>
<dbReference type="Pfam" id="PF03881">
    <property type="entry name" value="Fructosamin_kin"/>
    <property type="match status" value="1"/>
</dbReference>
<keyword evidence="4" id="KW-1185">Reference proteome</keyword>
<dbReference type="Gene3D" id="3.90.1200.10">
    <property type="match status" value="1"/>
</dbReference>
<comment type="caution">
    <text evidence="3">The sequence shown here is derived from an EMBL/GenBank/DDBJ whole genome shotgun (WGS) entry which is preliminary data.</text>
</comment>
<dbReference type="EC" id="2.7.1.172" evidence="1"/>